<evidence type="ECO:0000256" key="9">
    <source>
        <dbReference type="RuleBase" id="RU367124"/>
    </source>
</evidence>
<evidence type="ECO:0000256" key="3">
    <source>
        <dbReference type="ARBA" id="ARBA00010400"/>
    </source>
</evidence>
<dbReference type="Proteomes" id="UP000237271">
    <property type="component" value="Unassembled WGS sequence"/>
</dbReference>
<comment type="domain">
    <text evidence="9">The RxLR-dEER motif acts to carry the protein into the host cell cytoplasm through binding to cell surface phosphatidylinositol-3-phosphate.</text>
</comment>
<dbReference type="OrthoDB" id="128927at2759"/>
<dbReference type="InterPro" id="IPR015797">
    <property type="entry name" value="NUDIX_hydrolase-like_dom_sf"/>
</dbReference>
<dbReference type="PROSITE" id="PS51462">
    <property type="entry name" value="NUDIX"/>
    <property type="match status" value="1"/>
</dbReference>
<dbReference type="InterPro" id="IPR047198">
    <property type="entry name" value="DDP-like_NUDIX"/>
</dbReference>
<feature type="domain" description="Nudix hydrolase" evidence="10">
    <location>
        <begin position="193"/>
        <end position="322"/>
    </location>
</feature>
<comment type="subcellular location">
    <subcellularLocation>
        <location evidence="2 9">Secreted</location>
    </subcellularLocation>
</comment>
<evidence type="ECO:0000256" key="1">
    <source>
        <dbReference type="ARBA" id="ARBA00001946"/>
    </source>
</evidence>
<comment type="cofactor">
    <cofactor evidence="1">
        <name>Mg(2+)</name>
        <dbReference type="ChEBI" id="CHEBI:18420"/>
    </cofactor>
</comment>
<evidence type="ECO:0000256" key="7">
    <source>
        <dbReference type="ARBA" id="ARBA00022801"/>
    </source>
</evidence>
<name>A0A2P4XZ71_9STRA</name>
<evidence type="ECO:0000313" key="11">
    <source>
        <dbReference type="EMBL" id="POM70856.1"/>
    </source>
</evidence>
<dbReference type="GO" id="GO:0046872">
    <property type="term" value="F:metal ion binding"/>
    <property type="evidence" value="ECO:0007669"/>
    <property type="project" value="UniProtKB-KW"/>
</dbReference>
<comment type="similarity">
    <text evidence="3 9">Belongs to the RxLR effector family.</text>
</comment>
<dbReference type="InterPro" id="IPR031825">
    <property type="entry name" value="RXLR"/>
</dbReference>
<protein>
    <recommendedName>
        <fullName evidence="9">RxLR effector protein</fullName>
    </recommendedName>
</protein>
<sequence length="348" mass="38867">MRVQSVLLFVFIASTAFAAADSTTTNIATVQSDELSFRGITADRKQAKRSLRRYIPGEFDSEDEEDRGAFDKVAGVATKLDDVAGKQQQLTAKLDALMLKNLDEFSMTGALAKKLSGKYEDAYKLSLPTLKQLDEIEILRVDDIATYSKETGKSMRRVIEPFDGIKIAPKKFLESHVGRDVGRDLQRYDPVDGSRLLSAAVVSRPKNQGGGDVLLISSSNPNKGDWLLPKGGWDKGEDVKRAALREVIEEGGVNAQLLHGLRRSKFSEGDKKYTYYSYMMKANTVYDDWAESVRYRIWVSYDDAIALLAKRPHMAKVVEKAKKIDGKIKAGELPEADPKMRKFTLDLE</sequence>
<dbReference type="Gene3D" id="3.90.79.10">
    <property type="entry name" value="Nucleoside Triphosphate Pyrophosphohydrolase"/>
    <property type="match status" value="1"/>
</dbReference>
<reference evidence="11 12" key="1">
    <citation type="journal article" date="2017" name="Genome Biol. Evol.">
        <title>Phytophthora megakarya and P. palmivora, closely related causal agents of cacao black pod rot, underwent increases in genome sizes and gene numbers by different mechanisms.</title>
        <authorList>
            <person name="Ali S.S."/>
            <person name="Shao J."/>
            <person name="Lary D.J."/>
            <person name="Kronmiller B."/>
            <person name="Shen D."/>
            <person name="Strem M.D."/>
            <person name="Amoako-Attah I."/>
            <person name="Akrofi A.Y."/>
            <person name="Begoude B.A."/>
            <person name="Ten Hoopen G.M."/>
            <person name="Coulibaly K."/>
            <person name="Kebe B.I."/>
            <person name="Melnick R.L."/>
            <person name="Guiltinan M.J."/>
            <person name="Tyler B.M."/>
            <person name="Meinhardt L.W."/>
            <person name="Bailey B.A."/>
        </authorList>
    </citation>
    <scope>NUCLEOTIDE SEQUENCE [LARGE SCALE GENOMIC DNA]</scope>
    <source>
        <strain evidence="12">sbr112.9</strain>
    </source>
</reference>
<dbReference type="EMBL" id="NCKW01006744">
    <property type="protein sequence ID" value="POM70856.1"/>
    <property type="molecule type" value="Genomic_DNA"/>
</dbReference>
<keyword evidence="7" id="KW-0378">Hydrolase</keyword>
<evidence type="ECO:0000313" key="12">
    <source>
        <dbReference type="Proteomes" id="UP000237271"/>
    </source>
</evidence>
<keyword evidence="8" id="KW-0460">Magnesium</keyword>
<evidence type="ECO:0000259" key="10">
    <source>
        <dbReference type="PROSITE" id="PS51462"/>
    </source>
</evidence>
<evidence type="ECO:0000256" key="5">
    <source>
        <dbReference type="ARBA" id="ARBA00022723"/>
    </source>
</evidence>
<keyword evidence="6 9" id="KW-0732">Signal</keyword>
<evidence type="ECO:0000256" key="2">
    <source>
        <dbReference type="ARBA" id="ARBA00004613"/>
    </source>
</evidence>
<dbReference type="CDD" id="cd04666">
    <property type="entry name" value="NUDIX_DIPP2_like_Nudt4"/>
    <property type="match status" value="1"/>
</dbReference>
<organism evidence="11 12">
    <name type="scientific">Phytophthora palmivora</name>
    <dbReference type="NCBI Taxonomy" id="4796"/>
    <lineage>
        <taxon>Eukaryota</taxon>
        <taxon>Sar</taxon>
        <taxon>Stramenopiles</taxon>
        <taxon>Oomycota</taxon>
        <taxon>Peronosporomycetes</taxon>
        <taxon>Peronosporales</taxon>
        <taxon>Peronosporaceae</taxon>
        <taxon>Phytophthora</taxon>
    </lineage>
</organism>
<accession>A0A2P4XZ71</accession>
<dbReference type="InterPro" id="IPR020084">
    <property type="entry name" value="NUDIX_hydrolase_CS"/>
</dbReference>
<dbReference type="GO" id="GO:0005634">
    <property type="term" value="C:nucleus"/>
    <property type="evidence" value="ECO:0007669"/>
    <property type="project" value="TreeGrafter"/>
</dbReference>
<dbReference type="GO" id="GO:0016462">
    <property type="term" value="F:pyrophosphatase activity"/>
    <property type="evidence" value="ECO:0007669"/>
    <property type="project" value="InterPro"/>
</dbReference>
<dbReference type="InterPro" id="IPR000086">
    <property type="entry name" value="NUDIX_hydrolase_dom"/>
</dbReference>
<keyword evidence="4 9" id="KW-0964">Secreted</keyword>
<evidence type="ECO:0000256" key="4">
    <source>
        <dbReference type="ARBA" id="ARBA00022525"/>
    </source>
</evidence>
<dbReference type="GO" id="GO:0005737">
    <property type="term" value="C:cytoplasm"/>
    <property type="evidence" value="ECO:0007669"/>
    <property type="project" value="TreeGrafter"/>
</dbReference>
<comment type="caution">
    <text evidence="11">The sequence shown here is derived from an EMBL/GenBank/DDBJ whole genome shotgun (WGS) entry which is preliminary data.</text>
</comment>
<dbReference type="Pfam" id="PF00293">
    <property type="entry name" value="NUDIX"/>
    <property type="match status" value="1"/>
</dbReference>
<evidence type="ECO:0000256" key="6">
    <source>
        <dbReference type="ARBA" id="ARBA00022729"/>
    </source>
</evidence>
<feature type="chain" id="PRO_5044990245" description="RxLR effector protein" evidence="9">
    <location>
        <begin position="21"/>
        <end position="348"/>
    </location>
</feature>
<comment type="function">
    <text evidence="9">Effector that suppresses plant defense responses during pathogen infection.</text>
</comment>
<feature type="signal peptide" evidence="9">
    <location>
        <begin position="1"/>
        <end position="20"/>
    </location>
</feature>
<proteinExistence type="inferred from homology"/>
<dbReference type="PANTHER" id="PTHR12629">
    <property type="entry name" value="DIPHOSPHOINOSITOL POLYPHOSPHATE PHOSPHOHYDROLASE"/>
    <property type="match status" value="1"/>
</dbReference>
<keyword evidence="5" id="KW-0479">Metal-binding</keyword>
<dbReference type="SUPFAM" id="SSF55811">
    <property type="entry name" value="Nudix"/>
    <property type="match status" value="1"/>
</dbReference>
<dbReference type="PANTHER" id="PTHR12629:SF0">
    <property type="entry name" value="DIPHOSPHOINOSITOL-POLYPHOSPHATE DIPHOSPHATASE"/>
    <property type="match status" value="1"/>
</dbReference>
<evidence type="ECO:0000256" key="8">
    <source>
        <dbReference type="ARBA" id="ARBA00022842"/>
    </source>
</evidence>
<dbReference type="PROSITE" id="PS00893">
    <property type="entry name" value="NUDIX_BOX"/>
    <property type="match status" value="1"/>
</dbReference>
<dbReference type="AlphaFoldDB" id="A0A2P4XZ71"/>
<dbReference type="Pfam" id="PF16810">
    <property type="entry name" value="RXLR"/>
    <property type="match status" value="1"/>
</dbReference>
<gene>
    <name evidence="11" type="ORF">PHPALM_12653</name>
</gene>
<keyword evidence="12" id="KW-1185">Reference proteome</keyword>